<keyword evidence="2" id="KW-0812">Transmembrane</keyword>
<dbReference type="EMBL" id="MU864673">
    <property type="protein sequence ID" value="KAK4182359.1"/>
    <property type="molecule type" value="Genomic_DNA"/>
</dbReference>
<reference evidence="3" key="2">
    <citation type="submission" date="2023-05" db="EMBL/GenBank/DDBJ databases">
        <authorList>
            <consortium name="Lawrence Berkeley National Laboratory"/>
            <person name="Steindorff A."/>
            <person name="Hensen N."/>
            <person name="Bonometti L."/>
            <person name="Westerberg I."/>
            <person name="Brannstrom I.O."/>
            <person name="Guillou S."/>
            <person name="Cros-Aarteil S."/>
            <person name="Calhoun S."/>
            <person name="Haridas S."/>
            <person name="Kuo A."/>
            <person name="Mondo S."/>
            <person name="Pangilinan J."/>
            <person name="Riley R."/>
            <person name="Labutti K."/>
            <person name="Andreopoulos B."/>
            <person name="Lipzen A."/>
            <person name="Chen C."/>
            <person name="Yanf M."/>
            <person name="Daum C."/>
            <person name="Ng V."/>
            <person name="Clum A."/>
            <person name="Ohm R."/>
            <person name="Martin F."/>
            <person name="Silar P."/>
            <person name="Natvig D."/>
            <person name="Lalanne C."/>
            <person name="Gautier V."/>
            <person name="Ament-Velasquez S.L."/>
            <person name="Kruys A."/>
            <person name="Hutchinson M.I."/>
            <person name="Powell A.J."/>
            <person name="Barry K."/>
            <person name="Miller A.N."/>
            <person name="Grigoriev I.V."/>
            <person name="Debuchy R."/>
            <person name="Gladieux P."/>
            <person name="Thoren M.H."/>
            <person name="Johannesson H."/>
        </authorList>
    </citation>
    <scope>NUCLEOTIDE SEQUENCE</scope>
    <source>
        <strain evidence="3">PSN309</strain>
    </source>
</reference>
<name>A0AAN6WHU2_9PEZI</name>
<reference evidence="3" key="1">
    <citation type="journal article" date="2023" name="Mol. Phylogenet. Evol.">
        <title>Genome-scale phylogeny and comparative genomics of the fungal order Sordariales.</title>
        <authorList>
            <person name="Hensen N."/>
            <person name="Bonometti L."/>
            <person name="Westerberg I."/>
            <person name="Brannstrom I.O."/>
            <person name="Guillou S."/>
            <person name="Cros-Aarteil S."/>
            <person name="Calhoun S."/>
            <person name="Haridas S."/>
            <person name="Kuo A."/>
            <person name="Mondo S."/>
            <person name="Pangilinan J."/>
            <person name="Riley R."/>
            <person name="LaButti K."/>
            <person name="Andreopoulos B."/>
            <person name="Lipzen A."/>
            <person name="Chen C."/>
            <person name="Yan M."/>
            <person name="Daum C."/>
            <person name="Ng V."/>
            <person name="Clum A."/>
            <person name="Steindorff A."/>
            <person name="Ohm R.A."/>
            <person name="Martin F."/>
            <person name="Silar P."/>
            <person name="Natvig D.O."/>
            <person name="Lalanne C."/>
            <person name="Gautier V."/>
            <person name="Ament-Velasquez S.L."/>
            <person name="Kruys A."/>
            <person name="Hutchinson M.I."/>
            <person name="Powell A.J."/>
            <person name="Barry K."/>
            <person name="Miller A.N."/>
            <person name="Grigoriev I.V."/>
            <person name="Debuchy R."/>
            <person name="Gladieux P."/>
            <person name="Hiltunen Thoren M."/>
            <person name="Johannesson H."/>
        </authorList>
    </citation>
    <scope>NUCLEOTIDE SEQUENCE</scope>
    <source>
        <strain evidence="3">PSN309</strain>
    </source>
</reference>
<organism evidence="3 4">
    <name type="scientific">Podospora australis</name>
    <dbReference type="NCBI Taxonomy" id="1536484"/>
    <lineage>
        <taxon>Eukaryota</taxon>
        <taxon>Fungi</taxon>
        <taxon>Dikarya</taxon>
        <taxon>Ascomycota</taxon>
        <taxon>Pezizomycotina</taxon>
        <taxon>Sordariomycetes</taxon>
        <taxon>Sordariomycetidae</taxon>
        <taxon>Sordariales</taxon>
        <taxon>Podosporaceae</taxon>
        <taxon>Podospora</taxon>
    </lineage>
</organism>
<feature type="transmembrane region" description="Helical" evidence="2">
    <location>
        <begin position="428"/>
        <end position="453"/>
    </location>
</feature>
<gene>
    <name evidence="3" type="ORF">QBC35DRAFT_178576</name>
</gene>
<protein>
    <submittedName>
        <fullName evidence="3">Uncharacterized protein</fullName>
    </submittedName>
</protein>
<dbReference type="Gene3D" id="1.20.58.340">
    <property type="entry name" value="Magnesium transport protein CorA, transmembrane region"/>
    <property type="match status" value="1"/>
</dbReference>
<proteinExistence type="predicted"/>
<keyword evidence="2" id="KW-0472">Membrane</keyword>
<feature type="region of interest" description="Disordered" evidence="1">
    <location>
        <begin position="60"/>
        <end position="80"/>
    </location>
</feature>
<evidence type="ECO:0000256" key="1">
    <source>
        <dbReference type="SAM" id="MobiDB-lite"/>
    </source>
</evidence>
<dbReference type="Proteomes" id="UP001302126">
    <property type="component" value="Unassembled WGS sequence"/>
</dbReference>
<comment type="caution">
    <text evidence="3">The sequence shown here is derived from an EMBL/GenBank/DDBJ whole genome shotgun (WGS) entry which is preliminary data.</text>
</comment>
<feature type="transmembrane region" description="Helical" evidence="2">
    <location>
        <begin position="391"/>
        <end position="416"/>
    </location>
</feature>
<evidence type="ECO:0000256" key="2">
    <source>
        <dbReference type="SAM" id="Phobius"/>
    </source>
</evidence>
<keyword evidence="2" id="KW-1133">Transmembrane helix</keyword>
<dbReference type="AlphaFoldDB" id="A0AAN6WHU2"/>
<sequence length="476" mass="54506">MDLHNYQPSFSDFQLGKFDCFETYTEKEGNWPAETTAIFIRKTDLDQAAIYVPLKRESDTESDSFSKSSDEEYDEKGDPHSLFPRAPEVFPGQSAAITDLLLTRLDWKRIAETFQVTPGITRTILRNVPYFSAARLKIPTASGKNQVQISYTARVAESLPDDIALSSTYLPHIRTTYSVVYGCSKKQIDTINSRINSTGEDANHPLLMVGIFAELEYRRLMDQAEDLVDRFTLESDMLEHGTSWDPDSGLIQKHLEVCLQSRTLVDHIRTVKRQLAKVSKEIDTLITYWQSEEYTSLWKEDQTTDSKGVVATGTERMIEIASQMKYRISDIQDEYDDKIDECNKMTQNMSLAMQTGYNQIARKDAVTNGKIARANTDIAIETKRESSQMRYIALLTMIFLPLSCVASVFSTTIFNWEAEDGHPVVSNYIWVLLGVALILTIVTVSAWWFFTWLERNKEEAKNRNKEDDDLERGRMR</sequence>
<keyword evidence="4" id="KW-1185">Reference proteome</keyword>
<evidence type="ECO:0000313" key="4">
    <source>
        <dbReference type="Proteomes" id="UP001302126"/>
    </source>
</evidence>
<accession>A0AAN6WHU2</accession>
<evidence type="ECO:0000313" key="3">
    <source>
        <dbReference type="EMBL" id="KAK4182359.1"/>
    </source>
</evidence>